<organism evidence="1 2">
    <name type="scientific">Nonomuraea insulae</name>
    <dbReference type="NCBI Taxonomy" id="1616787"/>
    <lineage>
        <taxon>Bacteria</taxon>
        <taxon>Bacillati</taxon>
        <taxon>Actinomycetota</taxon>
        <taxon>Actinomycetes</taxon>
        <taxon>Streptosporangiales</taxon>
        <taxon>Streptosporangiaceae</taxon>
        <taxon>Nonomuraea</taxon>
    </lineage>
</organism>
<evidence type="ECO:0000313" key="1">
    <source>
        <dbReference type="EMBL" id="MFC5827866.1"/>
    </source>
</evidence>
<sequence>MRATLRIVVTLAIALLAMAVVQEAASAATAIEYGLLPALIP</sequence>
<protein>
    <submittedName>
        <fullName evidence="1">Uncharacterized protein</fullName>
    </submittedName>
</protein>
<name>A0ABW1CQ60_9ACTN</name>
<dbReference type="RefSeq" id="WP_379517367.1">
    <property type="nucleotide sequence ID" value="NZ_JBHSPA010000031.1"/>
</dbReference>
<keyword evidence="2" id="KW-1185">Reference proteome</keyword>
<gene>
    <name evidence="1" type="ORF">ACFPZ3_28730</name>
</gene>
<proteinExistence type="predicted"/>
<reference evidence="2" key="1">
    <citation type="journal article" date="2019" name="Int. J. Syst. Evol. Microbiol.">
        <title>The Global Catalogue of Microorganisms (GCM) 10K type strain sequencing project: providing services to taxonomists for standard genome sequencing and annotation.</title>
        <authorList>
            <consortium name="The Broad Institute Genomics Platform"/>
            <consortium name="The Broad Institute Genome Sequencing Center for Infectious Disease"/>
            <person name="Wu L."/>
            <person name="Ma J."/>
        </authorList>
    </citation>
    <scope>NUCLEOTIDE SEQUENCE [LARGE SCALE GENOMIC DNA]</scope>
    <source>
        <strain evidence="2">CCUG 53903</strain>
    </source>
</reference>
<accession>A0ABW1CQ60</accession>
<comment type="caution">
    <text evidence="1">The sequence shown here is derived from an EMBL/GenBank/DDBJ whole genome shotgun (WGS) entry which is preliminary data.</text>
</comment>
<dbReference type="Proteomes" id="UP001596058">
    <property type="component" value="Unassembled WGS sequence"/>
</dbReference>
<evidence type="ECO:0000313" key="2">
    <source>
        <dbReference type="Proteomes" id="UP001596058"/>
    </source>
</evidence>
<dbReference type="EMBL" id="JBHSPA010000031">
    <property type="protein sequence ID" value="MFC5827866.1"/>
    <property type="molecule type" value="Genomic_DNA"/>
</dbReference>